<gene>
    <name evidence="1" type="ORF">PAMC26577_14070</name>
</gene>
<protein>
    <submittedName>
        <fullName evidence="1">Uncharacterized protein</fullName>
    </submittedName>
</protein>
<proteinExistence type="predicted"/>
<reference evidence="1 2" key="1">
    <citation type="submission" date="2017-03" db="EMBL/GenBank/DDBJ databases">
        <title>Genome analysis of strain PAMC 26577.</title>
        <authorList>
            <person name="Oh H.-M."/>
            <person name="Yang J.-A."/>
        </authorList>
    </citation>
    <scope>NUCLEOTIDE SEQUENCE [LARGE SCALE GENOMIC DNA]</scope>
    <source>
        <strain evidence="1 2">PAMC 26577</strain>
    </source>
</reference>
<dbReference type="EMBL" id="NBTZ01000053">
    <property type="protein sequence ID" value="OTP75102.1"/>
    <property type="molecule type" value="Genomic_DNA"/>
</dbReference>
<accession>A0A242MUW3</accession>
<sequence length="38" mass="4186">MCHTHTVSDLAKTSLVARNEHNVVPTARHTVRVNCADT</sequence>
<comment type="caution">
    <text evidence="1">The sequence shown here is derived from an EMBL/GenBank/DDBJ whole genome shotgun (WGS) entry which is preliminary data.</text>
</comment>
<evidence type="ECO:0000313" key="2">
    <source>
        <dbReference type="Proteomes" id="UP000195221"/>
    </source>
</evidence>
<dbReference type="Proteomes" id="UP000195221">
    <property type="component" value="Unassembled WGS sequence"/>
</dbReference>
<evidence type="ECO:0000313" key="1">
    <source>
        <dbReference type="EMBL" id="OTP75102.1"/>
    </source>
</evidence>
<dbReference type="AlphaFoldDB" id="A0A242MUW3"/>
<name>A0A242MUW3_CABSO</name>
<organism evidence="1 2">
    <name type="scientific">Caballeronia sordidicola</name>
    <name type="common">Burkholderia sordidicola</name>
    <dbReference type="NCBI Taxonomy" id="196367"/>
    <lineage>
        <taxon>Bacteria</taxon>
        <taxon>Pseudomonadati</taxon>
        <taxon>Pseudomonadota</taxon>
        <taxon>Betaproteobacteria</taxon>
        <taxon>Burkholderiales</taxon>
        <taxon>Burkholderiaceae</taxon>
        <taxon>Caballeronia</taxon>
    </lineage>
</organism>